<dbReference type="EMBL" id="QGDI01000012">
    <property type="protein sequence ID" value="PWJ10769.1"/>
    <property type="molecule type" value="Genomic_DNA"/>
</dbReference>
<keyword evidence="5" id="KW-0269">Exonuclease</keyword>
<dbReference type="Pfam" id="PF02609">
    <property type="entry name" value="Exonuc_VII_S"/>
    <property type="match status" value="1"/>
</dbReference>
<dbReference type="Gene3D" id="1.10.287.1040">
    <property type="entry name" value="Exonuclease VII, small subunit"/>
    <property type="match status" value="1"/>
</dbReference>
<sequence>MTRLGQIVSELEKGDIPLEKAVELYGEGVKLSAECRKQLDSAQIKITEDDGKAPSEE</sequence>
<evidence type="ECO:0000256" key="1">
    <source>
        <dbReference type="ARBA" id="ARBA00009998"/>
    </source>
</evidence>
<comment type="similarity">
    <text evidence="1">Belongs to the XseB family.</text>
</comment>
<dbReference type="NCBIfam" id="TIGR01280">
    <property type="entry name" value="xseB"/>
    <property type="match status" value="1"/>
</dbReference>
<protein>
    <recommendedName>
        <fullName evidence="6">Exodeoxyribonuclease VII small subunit</fullName>
        <ecNumber evidence="6">3.1.11.6</ecNumber>
    </recommendedName>
</protein>
<dbReference type="Proteomes" id="UP000245720">
    <property type="component" value="Unassembled WGS sequence"/>
</dbReference>
<evidence type="ECO:0000256" key="5">
    <source>
        <dbReference type="ARBA" id="ARBA00022839"/>
    </source>
</evidence>
<dbReference type="AlphaFoldDB" id="A0A315XV23"/>
<gene>
    <name evidence="7" type="ORF">IE37_02803</name>
</gene>
<dbReference type="GO" id="GO:0006308">
    <property type="term" value="P:DNA catabolic process"/>
    <property type="evidence" value="ECO:0007669"/>
    <property type="project" value="UniProtKB-UniRule"/>
</dbReference>
<dbReference type="GO" id="GO:0008855">
    <property type="term" value="F:exodeoxyribonuclease VII activity"/>
    <property type="evidence" value="ECO:0007669"/>
    <property type="project" value="UniProtKB-UniRule"/>
</dbReference>
<evidence type="ECO:0000313" key="7">
    <source>
        <dbReference type="EMBL" id="PWJ10769.1"/>
    </source>
</evidence>
<dbReference type="InterPro" id="IPR003761">
    <property type="entry name" value="Exonuc_VII_S"/>
</dbReference>
<dbReference type="EC" id="3.1.11.6" evidence="6"/>
<dbReference type="GO" id="GO:0009318">
    <property type="term" value="C:exodeoxyribonuclease VII complex"/>
    <property type="evidence" value="ECO:0007669"/>
    <property type="project" value="UniProtKB-UniRule"/>
</dbReference>
<dbReference type="GO" id="GO:0005829">
    <property type="term" value="C:cytosol"/>
    <property type="evidence" value="ECO:0007669"/>
    <property type="project" value="TreeGrafter"/>
</dbReference>
<evidence type="ECO:0000313" key="8">
    <source>
        <dbReference type="Proteomes" id="UP000245720"/>
    </source>
</evidence>
<comment type="caution">
    <text evidence="7">The sequence shown here is derived from an EMBL/GenBank/DDBJ whole genome shotgun (WGS) entry which is preliminary data.</text>
</comment>
<evidence type="ECO:0000256" key="4">
    <source>
        <dbReference type="ARBA" id="ARBA00022801"/>
    </source>
</evidence>
<dbReference type="STRING" id="1265.SAMN02910280_0658"/>
<organism evidence="7 8">
    <name type="scientific">Ruminococcus flavefaciens</name>
    <dbReference type="NCBI Taxonomy" id="1265"/>
    <lineage>
        <taxon>Bacteria</taxon>
        <taxon>Bacillati</taxon>
        <taxon>Bacillota</taxon>
        <taxon>Clostridia</taxon>
        <taxon>Eubacteriales</taxon>
        <taxon>Oscillospiraceae</taxon>
        <taxon>Ruminococcus</taxon>
    </lineage>
</organism>
<accession>A0A315XV23</accession>
<reference evidence="7 8" key="1">
    <citation type="submission" date="2018-05" db="EMBL/GenBank/DDBJ databases">
        <title>The Hungate 1000. A catalogue of reference genomes from the rumen microbiome.</title>
        <authorList>
            <person name="Kelly W."/>
        </authorList>
    </citation>
    <scope>NUCLEOTIDE SEQUENCE [LARGE SCALE GENOMIC DNA]</scope>
    <source>
        <strain evidence="7 8">SAb67</strain>
    </source>
</reference>
<evidence type="ECO:0000256" key="2">
    <source>
        <dbReference type="ARBA" id="ARBA00022490"/>
    </source>
</evidence>
<dbReference type="SUPFAM" id="SSF116842">
    <property type="entry name" value="XseB-like"/>
    <property type="match status" value="1"/>
</dbReference>
<dbReference type="PANTHER" id="PTHR34137:SF1">
    <property type="entry name" value="EXODEOXYRIBONUCLEASE 7 SMALL SUBUNIT"/>
    <property type="match status" value="1"/>
</dbReference>
<keyword evidence="2" id="KW-0963">Cytoplasm</keyword>
<dbReference type="PANTHER" id="PTHR34137">
    <property type="entry name" value="EXODEOXYRIBONUCLEASE 7 SMALL SUBUNIT"/>
    <property type="match status" value="1"/>
</dbReference>
<keyword evidence="3" id="KW-0540">Nuclease</keyword>
<proteinExistence type="inferred from homology"/>
<evidence type="ECO:0000256" key="3">
    <source>
        <dbReference type="ARBA" id="ARBA00022722"/>
    </source>
</evidence>
<evidence type="ECO:0000256" key="6">
    <source>
        <dbReference type="NCBIfam" id="TIGR01280"/>
    </source>
</evidence>
<keyword evidence="4" id="KW-0378">Hydrolase</keyword>
<dbReference type="InterPro" id="IPR037004">
    <property type="entry name" value="Exonuc_VII_ssu_sf"/>
</dbReference>
<name>A0A315XV23_RUMFL</name>